<evidence type="ECO:0000256" key="9">
    <source>
        <dbReference type="HAMAP-Rule" id="MF_01023"/>
    </source>
</evidence>
<evidence type="ECO:0000313" key="11">
    <source>
        <dbReference type="EMBL" id="GHC79804.1"/>
    </source>
</evidence>
<comment type="pathway">
    <text evidence="2 9">Amino-acid biosynthesis; L-histidine biosynthesis; L-histidine from 5-phospho-alpha-D-ribose 1-diphosphate: step 7/9.</text>
</comment>
<proteinExistence type="inferred from homology"/>
<evidence type="ECO:0000256" key="3">
    <source>
        <dbReference type="ARBA" id="ARBA00007970"/>
    </source>
</evidence>
<evidence type="ECO:0000313" key="12">
    <source>
        <dbReference type="Proteomes" id="UP000626210"/>
    </source>
</evidence>
<comment type="caution">
    <text evidence="11">The sequence shown here is derived from an EMBL/GenBank/DDBJ whole genome shotgun (WGS) entry which is preliminary data.</text>
</comment>
<keyword evidence="9" id="KW-0028">Amino-acid biosynthesis</keyword>
<comment type="similarity">
    <text evidence="3 9">Belongs to the class-II pyridoxal-phosphate-dependent aminotransferase family. Histidinol-phosphate aminotransferase subfamily.</text>
</comment>
<evidence type="ECO:0000256" key="2">
    <source>
        <dbReference type="ARBA" id="ARBA00005011"/>
    </source>
</evidence>
<dbReference type="InterPro" id="IPR004839">
    <property type="entry name" value="Aminotransferase_I/II_large"/>
</dbReference>
<evidence type="ECO:0000259" key="10">
    <source>
        <dbReference type="Pfam" id="PF00155"/>
    </source>
</evidence>
<comment type="cofactor">
    <cofactor evidence="1 9">
        <name>pyridoxal 5'-phosphate</name>
        <dbReference type="ChEBI" id="CHEBI:597326"/>
    </cofactor>
</comment>
<dbReference type="Gene3D" id="3.90.1150.10">
    <property type="entry name" value="Aspartate Aminotransferase, domain 1"/>
    <property type="match status" value="1"/>
</dbReference>
<dbReference type="CDD" id="cd00609">
    <property type="entry name" value="AAT_like"/>
    <property type="match status" value="1"/>
</dbReference>
<name>A0ABQ3G041_9BURK</name>
<dbReference type="Pfam" id="PF00155">
    <property type="entry name" value="Aminotran_1_2"/>
    <property type="match status" value="1"/>
</dbReference>
<comment type="catalytic activity">
    <reaction evidence="8 9">
        <text>L-histidinol phosphate + 2-oxoglutarate = 3-(imidazol-4-yl)-2-oxopropyl phosphate + L-glutamate</text>
        <dbReference type="Rhea" id="RHEA:23744"/>
        <dbReference type="ChEBI" id="CHEBI:16810"/>
        <dbReference type="ChEBI" id="CHEBI:29985"/>
        <dbReference type="ChEBI" id="CHEBI:57766"/>
        <dbReference type="ChEBI" id="CHEBI:57980"/>
        <dbReference type="EC" id="2.6.1.9"/>
    </reaction>
</comment>
<dbReference type="InterPro" id="IPR001917">
    <property type="entry name" value="Aminotrans_II_pyridoxalP_BS"/>
</dbReference>
<reference evidence="12" key="1">
    <citation type="journal article" date="2019" name="Int. J. Syst. Evol. Microbiol.">
        <title>The Global Catalogue of Microorganisms (GCM) 10K type strain sequencing project: providing services to taxonomists for standard genome sequencing and annotation.</title>
        <authorList>
            <consortium name="The Broad Institute Genomics Platform"/>
            <consortium name="The Broad Institute Genome Sequencing Center for Infectious Disease"/>
            <person name="Wu L."/>
            <person name="Ma J."/>
        </authorList>
    </citation>
    <scope>NUCLEOTIDE SEQUENCE [LARGE SCALE GENOMIC DNA]</scope>
    <source>
        <strain evidence="12">KCTC 23314</strain>
    </source>
</reference>
<dbReference type="InterPro" id="IPR015422">
    <property type="entry name" value="PyrdxlP-dep_Trfase_small"/>
</dbReference>
<evidence type="ECO:0000256" key="8">
    <source>
        <dbReference type="ARBA" id="ARBA00047481"/>
    </source>
</evidence>
<dbReference type="PANTHER" id="PTHR43643:SF3">
    <property type="entry name" value="HISTIDINOL-PHOSPHATE AMINOTRANSFERASE"/>
    <property type="match status" value="1"/>
</dbReference>
<dbReference type="InterPro" id="IPR015424">
    <property type="entry name" value="PyrdxlP-dep_Trfase"/>
</dbReference>
<dbReference type="EMBL" id="BMYK01000005">
    <property type="protein sequence ID" value="GHC79804.1"/>
    <property type="molecule type" value="Genomic_DNA"/>
</dbReference>
<dbReference type="SUPFAM" id="SSF53383">
    <property type="entry name" value="PLP-dependent transferases"/>
    <property type="match status" value="1"/>
</dbReference>
<keyword evidence="6 9" id="KW-0808">Transferase</keyword>
<dbReference type="InterPro" id="IPR050106">
    <property type="entry name" value="HistidinolP_aminotransfase"/>
</dbReference>
<dbReference type="InterPro" id="IPR015421">
    <property type="entry name" value="PyrdxlP-dep_Trfase_major"/>
</dbReference>
<evidence type="ECO:0000256" key="5">
    <source>
        <dbReference type="ARBA" id="ARBA00022576"/>
    </source>
</evidence>
<dbReference type="Proteomes" id="UP000626210">
    <property type="component" value="Unassembled WGS sequence"/>
</dbReference>
<dbReference type="HAMAP" id="MF_01023">
    <property type="entry name" value="HisC_aminotrans_2"/>
    <property type="match status" value="1"/>
</dbReference>
<dbReference type="PROSITE" id="PS00599">
    <property type="entry name" value="AA_TRANSFER_CLASS_2"/>
    <property type="match status" value="1"/>
</dbReference>
<evidence type="ECO:0000256" key="7">
    <source>
        <dbReference type="ARBA" id="ARBA00022898"/>
    </source>
</evidence>
<feature type="domain" description="Aminotransferase class I/classII large" evidence="10">
    <location>
        <begin position="25"/>
        <end position="351"/>
    </location>
</feature>
<dbReference type="InterPro" id="IPR005861">
    <property type="entry name" value="HisP_aminotrans"/>
</dbReference>
<evidence type="ECO:0000256" key="4">
    <source>
        <dbReference type="ARBA" id="ARBA00011738"/>
    </source>
</evidence>
<organism evidence="11 12">
    <name type="scientific">Pseudorhodoferax aquiterrae</name>
    <dbReference type="NCBI Taxonomy" id="747304"/>
    <lineage>
        <taxon>Bacteria</taxon>
        <taxon>Pseudomonadati</taxon>
        <taxon>Pseudomonadota</taxon>
        <taxon>Betaproteobacteria</taxon>
        <taxon>Burkholderiales</taxon>
        <taxon>Comamonadaceae</taxon>
    </lineage>
</organism>
<accession>A0ABQ3G041</accession>
<keyword evidence="9" id="KW-0368">Histidine biosynthesis</keyword>
<comment type="subunit">
    <text evidence="4 9">Homodimer.</text>
</comment>
<dbReference type="GO" id="GO:0008483">
    <property type="term" value="F:transaminase activity"/>
    <property type="evidence" value="ECO:0007669"/>
    <property type="project" value="UniProtKB-KW"/>
</dbReference>
<dbReference type="EC" id="2.6.1.9" evidence="9"/>
<evidence type="ECO:0000256" key="6">
    <source>
        <dbReference type="ARBA" id="ARBA00022679"/>
    </source>
</evidence>
<keyword evidence="12" id="KW-1185">Reference proteome</keyword>
<protein>
    <recommendedName>
        <fullName evidence="9">Histidinol-phosphate aminotransferase</fullName>
        <ecNumber evidence="9">2.6.1.9</ecNumber>
    </recommendedName>
    <alternativeName>
        <fullName evidence="9">Imidazole acetol-phosphate transaminase</fullName>
    </alternativeName>
</protein>
<feature type="modified residue" description="N6-(pyridoxal phosphate)lysine" evidence="9">
    <location>
        <position position="214"/>
    </location>
</feature>
<keyword evidence="5 9" id="KW-0032">Aminotransferase</keyword>
<dbReference type="Gene3D" id="3.40.640.10">
    <property type="entry name" value="Type I PLP-dependent aspartate aminotransferase-like (Major domain)"/>
    <property type="match status" value="1"/>
</dbReference>
<dbReference type="PANTHER" id="PTHR43643">
    <property type="entry name" value="HISTIDINOL-PHOSPHATE AMINOTRANSFERASE 2"/>
    <property type="match status" value="1"/>
</dbReference>
<gene>
    <name evidence="11" type="primary">hisC1</name>
    <name evidence="9" type="synonym">hisC</name>
    <name evidence="11" type="ORF">GCM10007320_20980</name>
</gene>
<evidence type="ECO:0000256" key="1">
    <source>
        <dbReference type="ARBA" id="ARBA00001933"/>
    </source>
</evidence>
<dbReference type="NCBIfam" id="TIGR01141">
    <property type="entry name" value="hisC"/>
    <property type="match status" value="1"/>
</dbReference>
<keyword evidence="7 9" id="KW-0663">Pyridoxal phosphate</keyword>
<sequence length="358" mass="38638">MSFTSPHLAGLAPYTPGEQPAIEGLVKLNTNENPYPPSPRVLAAIEGAARTGLQLYPDPESCALRKVIARHHGVDPDRVFVGNGSDEVLALVFDAFFRHAGQPLLLPDVSYSFYQSVCRWLGVAVRQVPLDEGLRVDLAAFEATRGEAVAGMVIANPNAPTGIALPLNALARLARVHPQRVLLVDEAYVDFGAESATALVARHPNVLVVQTLSKSRALAGLRVGWAIGQAPLVDALTRVKNSFNAYPLDRLAQAGAIAAFEDQAYFERQRDAVVHCREGLLLQLEDLGFSVLPSQTNFVFARHPAHDAAQLAAALRARKVLVRHFAQPRIDQYLRISVGTPGQCGQLVDALVHILQAG</sequence>
<dbReference type="RefSeq" id="WP_189686901.1">
    <property type="nucleotide sequence ID" value="NZ_BMYK01000005.1"/>
</dbReference>